<dbReference type="AlphaFoldDB" id="A0A9Y2NE80"/>
<dbReference type="SUPFAM" id="SSF51905">
    <property type="entry name" value="FAD/NAD(P)-binding domain"/>
    <property type="match status" value="1"/>
</dbReference>
<accession>A0A9Y2NE80</accession>
<dbReference type="Proteomes" id="UP001239397">
    <property type="component" value="Chromosome"/>
</dbReference>
<proteinExistence type="predicted"/>
<dbReference type="Gene3D" id="3.30.70.2450">
    <property type="match status" value="1"/>
</dbReference>
<evidence type="ECO:0000256" key="2">
    <source>
        <dbReference type="ARBA" id="ARBA00022630"/>
    </source>
</evidence>
<protein>
    <submittedName>
        <fullName evidence="5">FAD-dependent monooxygenase</fullName>
    </submittedName>
</protein>
<gene>
    <name evidence="5" type="ORF">QRX60_00965</name>
</gene>
<dbReference type="InterPro" id="IPR036188">
    <property type="entry name" value="FAD/NAD-bd_sf"/>
</dbReference>
<keyword evidence="5" id="KW-0503">Monooxygenase</keyword>
<dbReference type="EMBL" id="CP127295">
    <property type="protein sequence ID" value="WIY02476.1"/>
    <property type="molecule type" value="Genomic_DNA"/>
</dbReference>
<name>A0A9Y2NE80_9PSEU</name>
<dbReference type="PANTHER" id="PTHR43004">
    <property type="entry name" value="TRK SYSTEM POTASSIUM UPTAKE PROTEIN"/>
    <property type="match status" value="1"/>
</dbReference>
<evidence type="ECO:0000259" key="4">
    <source>
        <dbReference type="Pfam" id="PF01494"/>
    </source>
</evidence>
<dbReference type="Pfam" id="PF01494">
    <property type="entry name" value="FAD_binding_3"/>
    <property type="match status" value="1"/>
</dbReference>
<feature type="domain" description="FAD-binding" evidence="4">
    <location>
        <begin position="3"/>
        <end position="326"/>
    </location>
</feature>
<keyword evidence="2" id="KW-0285">Flavoprotein</keyword>
<dbReference type="InterPro" id="IPR050641">
    <property type="entry name" value="RIFMO-like"/>
</dbReference>
<dbReference type="KEGG" id="amog:QRX60_00965"/>
<dbReference type="Pfam" id="PF21274">
    <property type="entry name" value="Rng_hyd_C"/>
    <property type="match status" value="1"/>
</dbReference>
<reference evidence="5 6" key="1">
    <citation type="submission" date="2023-06" db="EMBL/GenBank/DDBJ databases">
        <authorList>
            <person name="Oyuntsetseg B."/>
            <person name="Kim S.B."/>
        </authorList>
    </citation>
    <scope>NUCLEOTIDE SEQUENCE [LARGE SCALE GENOMIC DNA]</scope>
    <source>
        <strain evidence="5 6">4-36</strain>
    </source>
</reference>
<evidence type="ECO:0000256" key="3">
    <source>
        <dbReference type="ARBA" id="ARBA00022827"/>
    </source>
</evidence>
<organism evidence="5 6">
    <name type="scientific">Amycolatopsis mongoliensis</name>
    <dbReference type="NCBI Taxonomy" id="715475"/>
    <lineage>
        <taxon>Bacteria</taxon>
        <taxon>Bacillati</taxon>
        <taxon>Actinomycetota</taxon>
        <taxon>Actinomycetes</taxon>
        <taxon>Pseudonocardiales</taxon>
        <taxon>Pseudonocardiaceae</taxon>
        <taxon>Amycolatopsis</taxon>
    </lineage>
</organism>
<dbReference type="GO" id="GO:0016709">
    <property type="term" value="F:oxidoreductase activity, acting on paired donors, with incorporation or reduction of molecular oxygen, NAD(P)H as one donor, and incorporation of one atom of oxygen"/>
    <property type="evidence" value="ECO:0007669"/>
    <property type="project" value="UniProtKB-ARBA"/>
</dbReference>
<evidence type="ECO:0000313" key="6">
    <source>
        <dbReference type="Proteomes" id="UP001239397"/>
    </source>
</evidence>
<comment type="cofactor">
    <cofactor evidence="1">
        <name>FAD</name>
        <dbReference type="ChEBI" id="CHEBI:57692"/>
    </cofactor>
</comment>
<evidence type="ECO:0000256" key="1">
    <source>
        <dbReference type="ARBA" id="ARBA00001974"/>
    </source>
</evidence>
<evidence type="ECO:0000313" key="5">
    <source>
        <dbReference type="EMBL" id="WIY02476.1"/>
    </source>
</evidence>
<dbReference type="PANTHER" id="PTHR43004:SF19">
    <property type="entry name" value="BINDING MONOOXYGENASE, PUTATIVE (JCVI)-RELATED"/>
    <property type="match status" value="1"/>
</dbReference>
<sequence length="460" mass="47619">MPDVLVAGAGPTGLLTAFELERAGLDVLVLERDARPTTQSKALGLQPRSVEVLADRGLLAAIEPHVQAKLPAGHFSGLPIDYTDLPTCFPYQLGVEQAHVAAAIEARLRTPVLRDAAVTAVAQDDEGVTVTAGGRDHRAGWLVAADGGRSTVRTLLGAAFPGTPARISLVVADIRLSAKPAGLADAWQLPSSGSGYLLPLSGGRHRTIVFGEEQQRLGRGEPVTAGEVQRALTAAHGPDIEVGEVLWASRFGDAARQLERYRHGRVLFAGDAAHVHLPVGGQGLNLGLQDAVNLGWKLAATVRGTAADGLLDSYHDERHPVAARVLVSTRAQAVLGVPDPDAAAVREVVTGLLAVPEARRAVAAELSGIAVTYPGITGRATDVPAAADGRAVLVGAALPAGWADRVETRDGAGPRLVRPDGYVAWAGGPGLAEALLRWFGPPAAERPAPERATSTAGATT</sequence>
<dbReference type="RefSeq" id="WP_285998894.1">
    <property type="nucleotide sequence ID" value="NZ_CP127295.1"/>
</dbReference>
<dbReference type="PRINTS" id="PR00420">
    <property type="entry name" value="RNGMNOXGNASE"/>
</dbReference>
<dbReference type="GO" id="GO:0071949">
    <property type="term" value="F:FAD binding"/>
    <property type="evidence" value="ECO:0007669"/>
    <property type="project" value="InterPro"/>
</dbReference>
<dbReference type="Gene3D" id="3.40.30.120">
    <property type="match status" value="1"/>
</dbReference>
<dbReference type="Gene3D" id="3.50.50.60">
    <property type="entry name" value="FAD/NAD(P)-binding domain"/>
    <property type="match status" value="1"/>
</dbReference>
<keyword evidence="6" id="KW-1185">Reference proteome</keyword>
<dbReference type="InterPro" id="IPR002938">
    <property type="entry name" value="FAD-bd"/>
</dbReference>
<keyword evidence="3" id="KW-0274">FAD</keyword>
<keyword evidence="5" id="KW-0560">Oxidoreductase</keyword>